<dbReference type="PANTHER" id="PTHR10039">
    <property type="entry name" value="AMELOGENIN"/>
    <property type="match status" value="1"/>
</dbReference>
<organism evidence="3 4">
    <name type="scientific">Leucocoprinus leucothites</name>
    <dbReference type="NCBI Taxonomy" id="201217"/>
    <lineage>
        <taxon>Eukaryota</taxon>
        <taxon>Fungi</taxon>
        <taxon>Dikarya</taxon>
        <taxon>Basidiomycota</taxon>
        <taxon>Agaricomycotina</taxon>
        <taxon>Agaricomycetes</taxon>
        <taxon>Agaricomycetidae</taxon>
        <taxon>Agaricales</taxon>
        <taxon>Agaricineae</taxon>
        <taxon>Agaricaceae</taxon>
        <taxon>Leucocoprinus</taxon>
    </lineage>
</organism>
<evidence type="ECO:0000259" key="2">
    <source>
        <dbReference type="Pfam" id="PF24883"/>
    </source>
</evidence>
<dbReference type="PANTHER" id="PTHR10039:SF17">
    <property type="entry name" value="FUNGAL STAND N-TERMINAL GOODBYE DOMAIN-CONTAINING PROTEIN-RELATED"/>
    <property type="match status" value="1"/>
</dbReference>
<dbReference type="InterPro" id="IPR056884">
    <property type="entry name" value="NPHP3-like_N"/>
</dbReference>
<sequence length="971" mass="110909">MFNQARNFKIDGGTFVSVSGRNGIDRLFDYTTPDAAHDSYVAESKASCLKGTRTQYIEDITAWTSSMNQIRKERMLWMYGPAGVGKSAVAKSCAETIAAHGMLGASFFFSRDNRVDDPSRFFTTIAHQIATTSIDYKSVLGTKVESNPNLLTKGLEVQFRELIIKPFLELESQNVPVSQRAVIIDGLDECNGDSPQTRIVELVGKSIAEYGSRVPLLWAFFSRPERHIDKVFSTLSKSPLFWQVELPVSRDYDSDIRLYLRHTLQLPSPSSDVIRSSSVGLETAWPSDKDLDTLVQMAAGLFIYTATVARFIMDPDALSPQRQLNDVLSFYSQLQLHSIHSGNQSTVTAELDAFYSMIMGRLPFIHLPAIQQILLTCHDFAQEKKRSSYQDTIYANSPIRFPAIHLGLTLQELENLLSRLRSVLRFKPLEKKSSFDRDPPWWPGSTRVLFYHASFMEFLLDQNRSKGYWIRDKHHYSALVVRGLQLWNDMYMLDGLPRDDKIQKIWELISVFPDESFTSTECLRFCDDLMNEYLGYGIFRWCGHSGRESEVLEQLRNADMTNIWRRKLRTNYVFETKGLPEDILADLRSNNAKRWKCLRSPGYAMPSLPKVAYPRSTAPVKQICAYMASVLFTSDAVYETELSDCGKLIHEVCKDPGCSDYIYSQITHYFSERIKVLVQAVKKLNTETMDDLHLMDYYSYEWHEYEHTHKFTRADQAITRAALSPWEDFFNLMEGENHRLTEAALCIVQRKRDGAFLPNQVPSCTRKLLEAYFESLFTLATIGLGSHAERVKAKLLDATEAYYAAELVFCPKRTLLSNLNHVADRVLEERGNARSLSYPSSTIPDVLRGHWEEMYAKFEELLDTSDDSSCRHFKNIWEIARCSPDAAACIKATFKAHVKKDILDAIDKTIGNSGSSLESPNLPCILLDLKQQQTKKTDVVFGATGWETRKEFRSIADRAFDEISDELRERT</sequence>
<comment type="caution">
    <text evidence="3">The sequence shown here is derived from an EMBL/GenBank/DDBJ whole genome shotgun (WGS) entry which is preliminary data.</text>
</comment>
<evidence type="ECO:0000256" key="1">
    <source>
        <dbReference type="ARBA" id="ARBA00022737"/>
    </source>
</evidence>
<feature type="domain" description="Nephrocystin 3-like N-terminal" evidence="2">
    <location>
        <begin position="61"/>
        <end position="215"/>
    </location>
</feature>
<accession>A0A8H5CZ88</accession>
<dbReference type="Gene3D" id="3.40.50.300">
    <property type="entry name" value="P-loop containing nucleotide triphosphate hydrolases"/>
    <property type="match status" value="1"/>
</dbReference>
<dbReference type="InterPro" id="IPR016159">
    <property type="entry name" value="Cullin_repeat-like_dom_sf"/>
</dbReference>
<dbReference type="InterPro" id="IPR027417">
    <property type="entry name" value="P-loop_NTPase"/>
</dbReference>
<dbReference type="OrthoDB" id="3269932at2759"/>
<dbReference type="Pfam" id="PF24883">
    <property type="entry name" value="NPHP3_N"/>
    <property type="match status" value="1"/>
</dbReference>
<proteinExistence type="predicted"/>
<keyword evidence="1" id="KW-0677">Repeat</keyword>
<protein>
    <recommendedName>
        <fullName evidence="2">Nephrocystin 3-like N-terminal domain-containing protein</fullName>
    </recommendedName>
</protein>
<dbReference type="SUPFAM" id="SSF74788">
    <property type="entry name" value="Cullin repeat-like"/>
    <property type="match status" value="1"/>
</dbReference>
<gene>
    <name evidence="3" type="ORF">D9756_008603</name>
</gene>
<dbReference type="AlphaFoldDB" id="A0A8H5CZ88"/>
<reference evidence="3 4" key="1">
    <citation type="journal article" date="2020" name="ISME J.">
        <title>Uncovering the hidden diversity of litter-decomposition mechanisms in mushroom-forming fungi.</title>
        <authorList>
            <person name="Floudas D."/>
            <person name="Bentzer J."/>
            <person name="Ahren D."/>
            <person name="Johansson T."/>
            <person name="Persson P."/>
            <person name="Tunlid A."/>
        </authorList>
    </citation>
    <scope>NUCLEOTIDE SEQUENCE [LARGE SCALE GENOMIC DNA]</scope>
    <source>
        <strain evidence="3 4">CBS 146.42</strain>
    </source>
</reference>
<evidence type="ECO:0000313" key="4">
    <source>
        <dbReference type="Proteomes" id="UP000559027"/>
    </source>
</evidence>
<evidence type="ECO:0000313" key="3">
    <source>
        <dbReference type="EMBL" id="KAF5350717.1"/>
    </source>
</evidence>
<name>A0A8H5CZ88_9AGAR</name>
<keyword evidence="4" id="KW-1185">Reference proteome</keyword>
<dbReference type="Proteomes" id="UP000559027">
    <property type="component" value="Unassembled WGS sequence"/>
</dbReference>
<dbReference type="EMBL" id="JAACJO010000014">
    <property type="protein sequence ID" value="KAF5350717.1"/>
    <property type="molecule type" value="Genomic_DNA"/>
</dbReference>
<dbReference type="SUPFAM" id="SSF52540">
    <property type="entry name" value="P-loop containing nucleoside triphosphate hydrolases"/>
    <property type="match status" value="1"/>
</dbReference>